<dbReference type="PRINTS" id="PR01838">
    <property type="entry name" value="NCAMFAMILY"/>
</dbReference>
<evidence type="ECO:0000256" key="10">
    <source>
        <dbReference type="ARBA" id="ARBA00023180"/>
    </source>
</evidence>
<reference evidence="16" key="2">
    <citation type="submission" date="2025-08" db="UniProtKB">
        <authorList>
            <consortium name="Ensembl"/>
        </authorList>
    </citation>
    <scope>IDENTIFICATION</scope>
</reference>
<dbReference type="InterPro" id="IPR003598">
    <property type="entry name" value="Ig_sub2"/>
</dbReference>
<dbReference type="AlphaFoldDB" id="A0A4W5LKC0"/>
<evidence type="ECO:0000256" key="13">
    <source>
        <dbReference type="SAM" id="SignalP"/>
    </source>
</evidence>
<dbReference type="FunFam" id="2.60.40.10:FF:001932">
    <property type="entry name" value="Neural cell adhesion molecule 1a"/>
    <property type="match status" value="1"/>
</dbReference>
<dbReference type="GO" id="GO:0005886">
    <property type="term" value="C:plasma membrane"/>
    <property type="evidence" value="ECO:0007669"/>
    <property type="project" value="UniProtKB-SubCell"/>
</dbReference>
<dbReference type="FunFam" id="2.60.40.10:FF:000636">
    <property type="entry name" value="Neural cell adhesion molecule 2"/>
    <property type="match status" value="1"/>
</dbReference>
<dbReference type="SMART" id="SM00060">
    <property type="entry name" value="FN3"/>
    <property type="match status" value="2"/>
</dbReference>
<sequence length="838" mass="91741">YLPTCMLRWMLLYHLMHGQMEITPTQGEISVGESKFFLCEIVGVAKEIDWYSPSGERIEPNKPEITVTRNDESSSTLTLYKAGVDSAGTYKCLATNGDQSAEATVNVKFYQRITFKNAPSPQEFNEGDNANIVCDVISSPPPTIIWKHKGAKIQMEKDVRFKILPNNHLQIRGIKKTDEGSYTCEGRLMARGEIDLKIIRVIVNVLPTIRVWQSEVNATAGVGQSAMLTCAADGYPEPMVTWARAGVLLESGEKYSFNEDGSEMTIMEVAKLDEGEYSCIAKNKAGESEQELSLRVFVKPKITFLLNQSTSEMEEQVTLTCEASGDPTPTINWSFGLRPFTEGEQSLDGNVVVRSDARVSSLTLKYANFTDAGQYLCSARNAIGVDSQPAYLEVRYAPKIHGSVTVYTWEGNAANISCEVLAHPSDVSILWLRDGFQLPNANITKAKVFQSPTASYLEVTPESENDFGSYNCTAANEMGTESKEFLLIQADVPSAPSLGEVEPFSSSARVEFQEPDATGGVPVLQYRAEWKTVGRGALSEVTITGLKPETNYEVKMSAINGKGEGETSPAVVFKTEPVREPEPPKLEGTLQTKGNSLKVNWLKQDDGGSPITHYLVRYKPVSTADWKPEIRLPSGSEYVVLSGLEWNTEYNVFVVAENLQGKSQPGTLTIRTSPEPAAIPGTPPYGESALSTGIMAGILILAFVLLLLAVDVTCYFTNKCGLIMCLCGKPGSGAKGHNLEQGKAAFMKDESKEPIVEVRTEDECTANHNAGGPTEPSETTPLTEPEGVYFFAATIVFSQEISQEIKLFDITVESLPVKDVDRSTVLFFLCMLNLMKPV</sequence>
<dbReference type="FunFam" id="2.60.40.10:FF:000173">
    <property type="entry name" value="Neural cell adhesion molecule 1"/>
    <property type="match status" value="1"/>
</dbReference>
<dbReference type="GO" id="GO:0007155">
    <property type="term" value="P:cell adhesion"/>
    <property type="evidence" value="ECO:0007669"/>
    <property type="project" value="UniProtKB-KW"/>
</dbReference>
<feature type="domain" description="Ig-like" evidence="14">
    <location>
        <begin position="398"/>
        <end position="486"/>
    </location>
</feature>
<evidence type="ECO:0000256" key="2">
    <source>
        <dbReference type="ARBA" id="ARBA00022475"/>
    </source>
</evidence>
<dbReference type="SMART" id="SM00409">
    <property type="entry name" value="IG"/>
    <property type="match status" value="5"/>
</dbReference>
<dbReference type="PROSITE" id="PS50835">
    <property type="entry name" value="IG_LIKE"/>
    <property type="match status" value="5"/>
</dbReference>
<dbReference type="SMART" id="SM00408">
    <property type="entry name" value="IGc2"/>
    <property type="match status" value="5"/>
</dbReference>
<keyword evidence="17" id="KW-1185">Reference proteome</keyword>
<dbReference type="PROSITE" id="PS50853">
    <property type="entry name" value="FN3"/>
    <property type="match status" value="2"/>
</dbReference>
<feature type="domain" description="Ig-like" evidence="14">
    <location>
        <begin position="113"/>
        <end position="184"/>
    </location>
</feature>
<reference evidence="17" key="1">
    <citation type="submission" date="2018-06" db="EMBL/GenBank/DDBJ databases">
        <title>Genome assembly of Danube salmon.</title>
        <authorList>
            <person name="Macqueen D.J."/>
            <person name="Gundappa M.K."/>
        </authorList>
    </citation>
    <scope>NUCLEOTIDE SEQUENCE [LARGE SCALE GENOMIC DNA]</scope>
</reference>
<feature type="domain" description="Fibronectin type-III" evidence="15">
    <location>
        <begin position="492"/>
        <end position="578"/>
    </location>
</feature>
<dbReference type="PANTHER" id="PTHR12231:SF239">
    <property type="entry name" value="NEURAL CELL ADHESION MOLECULE 1"/>
    <property type="match status" value="1"/>
</dbReference>
<keyword evidence="7 12" id="KW-1133">Transmembrane helix</keyword>
<dbReference type="InterPro" id="IPR009138">
    <property type="entry name" value="Neural_cell_adh"/>
</dbReference>
<comment type="subcellular location">
    <subcellularLocation>
        <location evidence="1">Cell membrane</location>
        <topology evidence="1">Single-pass type I membrane protein</topology>
    </subcellularLocation>
</comment>
<proteinExistence type="predicted"/>
<feature type="signal peptide" evidence="13">
    <location>
        <begin position="1"/>
        <end position="18"/>
    </location>
</feature>
<keyword evidence="4 13" id="KW-0732">Signal</keyword>
<evidence type="ECO:0000256" key="11">
    <source>
        <dbReference type="ARBA" id="ARBA00023319"/>
    </source>
</evidence>
<dbReference type="InterPro" id="IPR003599">
    <property type="entry name" value="Ig_sub"/>
</dbReference>
<dbReference type="InterPro" id="IPR051170">
    <property type="entry name" value="Neural/epithelial_adhesion"/>
</dbReference>
<dbReference type="InterPro" id="IPR003961">
    <property type="entry name" value="FN3_dom"/>
</dbReference>
<evidence type="ECO:0000256" key="12">
    <source>
        <dbReference type="SAM" id="Phobius"/>
    </source>
</evidence>
<dbReference type="Ensembl" id="ENSHHUT00000027408.1">
    <property type="protein sequence ID" value="ENSHHUP00000026363.1"/>
    <property type="gene ID" value="ENSHHUG00000014979.1"/>
</dbReference>
<dbReference type="GeneTree" id="ENSGT00940000155743"/>
<dbReference type="Proteomes" id="UP000314982">
    <property type="component" value="Unassembled WGS sequence"/>
</dbReference>
<keyword evidence="5" id="KW-0677">Repeat</keyword>
<dbReference type="InterPro" id="IPR036179">
    <property type="entry name" value="Ig-like_dom_sf"/>
</dbReference>
<evidence type="ECO:0000256" key="4">
    <source>
        <dbReference type="ARBA" id="ARBA00022729"/>
    </source>
</evidence>
<dbReference type="InterPro" id="IPR036116">
    <property type="entry name" value="FN3_sf"/>
</dbReference>
<keyword evidence="2" id="KW-1003">Cell membrane</keyword>
<evidence type="ECO:0000313" key="16">
    <source>
        <dbReference type="Ensembl" id="ENSHHUP00000026363.1"/>
    </source>
</evidence>
<reference evidence="16" key="3">
    <citation type="submission" date="2025-09" db="UniProtKB">
        <authorList>
            <consortium name="Ensembl"/>
        </authorList>
    </citation>
    <scope>IDENTIFICATION</scope>
</reference>
<dbReference type="InterPro" id="IPR013098">
    <property type="entry name" value="Ig_I-set"/>
</dbReference>
<dbReference type="Pfam" id="PF13927">
    <property type="entry name" value="Ig_3"/>
    <property type="match status" value="2"/>
</dbReference>
<name>A0A4W5LKC0_9TELE</name>
<evidence type="ECO:0000256" key="9">
    <source>
        <dbReference type="ARBA" id="ARBA00023157"/>
    </source>
</evidence>
<evidence type="ECO:0000256" key="3">
    <source>
        <dbReference type="ARBA" id="ARBA00022692"/>
    </source>
</evidence>
<evidence type="ECO:0000256" key="6">
    <source>
        <dbReference type="ARBA" id="ARBA00022889"/>
    </source>
</evidence>
<evidence type="ECO:0000313" key="17">
    <source>
        <dbReference type="Proteomes" id="UP000314982"/>
    </source>
</evidence>
<evidence type="ECO:0000259" key="15">
    <source>
        <dbReference type="PROSITE" id="PS50853"/>
    </source>
</evidence>
<dbReference type="SUPFAM" id="SSF49265">
    <property type="entry name" value="Fibronectin type III"/>
    <property type="match status" value="1"/>
</dbReference>
<feature type="domain" description="Ig-like" evidence="14">
    <location>
        <begin position="300"/>
        <end position="393"/>
    </location>
</feature>
<feature type="transmembrane region" description="Helical" evidence="12">
    <location>
        <begin position="694"/>
        <end position="716"/>
    </location>
</feature>
<evidence type="ECO:0000259" key="14">
    <source>
        <dbReference type="PROSITE" id="PS50835"/>
    </source>
</evidence>
<feature type="domain" description="Ig-like" evidence="14">
    <location>
        <begin position="18"/>
        <end position="108"/>
    </location>
</feature>
<feature type="domain" description="Ig-like" evidence="14">
    <location>
        <begin position="207"/>
        <end position="293"/>
    </location>
</feature>
<evidence type="ECO:0000256" key="8">
    <source>
        <dbReference type="ARBA" id="ARBA00023136"/>
    </source>
</evidence>
<keyword evidence="10" id="KW-0325">Glycoprotein</keyword>
<keyword evidence="8 12" id="KW-0472">Membrane</keyword>
<dbReference type="FunFam" id="2.60.40.10:FF:000086">
    <property type="entry name" value="Neural cell adhesion molecule 1"/>
    <property type="match status" value="1"/>
</dbReference>
<dbReference type="Pfam" id="PF07679">
    <property type="entry name" value="I-set"/>
    <property type="match status" value="3"/>
</dbReference>
<dbReference type="Gene3D" id="2.60.40.10">
    <property type="entry name" value="Immunoglobulins"/>
    <property type="match status" value="7"/>
</dbReference>
<evidence type="ECO:0000256" key="5">
    <source>
        <dbReference type="ARBA" id="ARBA00022737"/>
    </source>
</evidence>
<dbReference type="SUPFAM" id="SSF48726">
    <property type="entry name" value="Immunoglobulin"/>
    <property type="match status" value="5"/>
</dbReference>
<evidence type="ECO:0000256" key="1">
    <source>
        <dbReference type="ARBA" id="ARBA00004251"/>
    </source>
</evidence>
<keyword evidence="11" id="KW-0393">Immunoglobulin domain</keyword>
<evidence type="ECO:0000256" key="7">
    <source>
        <dbReference type="ARBA" id="ARBA00022989"/>
    </source>
</evidence>
<keyword evidence="3 12" id="KW-0812">Transmembrane</keyword>
<organism evidence="16 17">
    <name type="scientific">Hucho hucho</name>
    <name type="common">huchen</name>
    <dbReference type="NCBI Taxonomy" id="62062"/>
    <lineage>
        <taxon>Eukaryota</taxon>
        <taxon>Metazoa</taxon>
        <taxon>Chordata</taxon>
        <taxon>Craniata</taxon>
        <taxon>Vertebrata</taxon>
        <taxon>Euteleostomi</taxon>
        <taxon>Actinopterygii</taxon>
        <taxon>Neopterygii</taxon>
        <taxon>Teleostei</taxon>
        <taxon>Protacanthopterygii</taxon>
        <taxon>Salmoniformes</taxon>
        <taxon>Salmonidae</taxon>
        <taxon>Salmoninae</taxon>
        <taxon>Hucho</taxon>
    </lineage>
</organism>
<protein>
    <submittedName>
        <fullName evidence="16">Neural cell adhesion molecule 1b</fullName>
    </submittedName>
</protein>
<dbReference type="PANTHER" id="PTHR12231">
    <property type="entry name" value="CTX-RELATED TYPE I TRANSMEMBRANE PROTEIN"/>
    <property type="match status" value="1"/>
</dbReference>
<keyword evidence="6" id="KW-0130">Cell adhesion</keyword>
<dbReference type="InterPro" id="IPR013783">
    <property type="entry name" value="Ig-like_fold"/>
</dbReference>
<keyword evidence="9" id="KW-1015">Disulfide bond</keyword>
<dbReference type="CDD" id="cd00063">
    <property type="entry name" value="FN3"/>
    <property type="match status" value="2"/>
</dbReference>
<accession>A0A4W5LKC0</accession>
<dbReference type="InterPro" id="IPR007110">
    <property type="entry name" value="Ig-like_dom"/>
</dbReference>
<dbReference type="Pfam" id="PF00041">
    <property type="entry name" value="fn3"/>
    <property type="match status" value="2"/>
</dbReference>
<feature type="chain" id="PRO_5021286448" evidence="13">
    <location>
        <begin position="19"/>
        <end position="838"/>
    </location>
</feature>
<feature type="domain" description="Fibronectin type-III" evidence="15">
    <location>
        <begin position="580"/>
        <end position="676"/>
    </location>
</feature>